<dbReference type="FunFam" id="2.70.70.10:FF:000006">
    <property type="entry name" value="M23 family peptidase"/>
    <property type="match status" value="1"/>
</dbReference>
<dbReference type="SUPFAM" id="SSF51261">
    <property type="entry name" value="Duplicated hybrid motif"/>
    <property type="match status" value="1"/>
</dbReference>
<dbReference type="Pfam" id="PF01551">
    <property type="entry name" value="Peptidase_M23"/>
    <property type="match status" value="1"/>
</dbReference>
<dbReference type="Proteomes" id="UP000182025">
    <property type="component" value="Unassembled WGS sequence"/>
</dbReference>
<protein>
    <submittedName>
        <fullName evidence="4">Peptidase family M23</fullName>
    </submittedName>
</protein>
<gene>
    <name evidence="4" type="ORF">SAMN05216177_101607</name>
</gene>
<keyword evidence="1" id="KW-0175">Coiled coil</keyword>
<dbReference type="Gene3D" id="2.70.70.10">
    <property type="entry name" value="Glucose Permease (Domain IIA)"/>
    <property type="match status" value="1"/>
</dbReference>
<dbReference type="AlphaFoldDB" id="A0A1I5NCJ9"/>
<keyword evidence="2" id="KW-0812">Transmembrane</keyword>
<dbReference type="InterPro" id="IPR050570">
    <property type="entry name" value="Cell_wall_metabolism_enzyme"/>
</dbReference>
<evidence type="ECO:0000256" key="2">
    <source>
        <dbReference type="SAM" id="Phobius"/>
    </source>
</evidence>
<name>A0A1I5NCJ9_9GAMM</name>
<evidence type="ECO:0000313" key="4">
    <source>
        <dbReference type="EMBL" id="SFP19417.1"/>
    </source>
</evidence>
<evidence type="ECO:0000259" key="3">
    <source>
        <dbReference type="Pfam" id="PF01551"/>
    </source>
</evidence>
<dbReference type="PANTHER" id="PTHR21666:SF291">
    <property type="entry name" value="STAGE II SPORULATION PROTEIN Q"/>
    <property type="match status" value="1"/>
</dbReference>
<dbReference type="InterPro" id="IPR011055">
    <property type="entry name" value="Dup_hybrid_motif"/>
</dbReference>
<organism evidence="4 5">
    <name type="scientific">Ectopseudomonas toyotomiensis</name>
    <dbReference type="NCBI Taxonomy" id="554344"/>
    <lineage>
        <taxon>Bacteria</taxon>
        <taxon>Pseudomonadati</taxon>
        <taxon>Pseudomonadota</taxon>
        <taxon>Gammaproteobacteria</taxon>
        <taxon>Pseudomonadales</taxon>
        <taxon>Pseudomonadaceae</taxon>
        <taxon>Ectopseudomonas</taxon>
    </lineage>
</organism>
<dbReference type="GO" id="GO:0004222">
    <property type="term" value="F:metalloendopeptidase activity"/>
    <property type="evidence" value="ECO:0007669"/>
    <property type="project" value="TreeGrafter"/>
</dbReference>
<feature type="domain" description="M23ase beta-sheet core" evidence="3">
    <location>
        <begin position="228"/>
        <end position="322"/>
    </location>
</feature>
<reference evidence="5" key="1">
    <citation type="submission" date="2016-10" db="EMBL/GenBank/DDBJ databases">
        <authorList>
            <person name="Varghese N."/>
            <person name="Submissions S."/>
        </authorList>
    </citation>
    <scope>NUCLEOTIDE SEQUENCE [LARGE SCALE GENOMIC DNA]</scope>
    <source>
        <strain evidence="5">JCM 15604</strain>
    </source>
</reference>
<dbReference type="CDD" id="cd12797">
    <property type="entry name" value="M23_peptidase"/>
    <property type="match status" value="1"/>
</dbReference>
<accession>A0A1I5NCJ9</accession>
<evidence type="ECO:0000313" key="5">
    <source>
        <dbReference type="Proteomes" id="UP000182025"/>
    </source>
</evidence>
<dbReference type="EMBL" id="FOXK01000001">
    <property type="protein sequence ID" value="SFP19417.1"/>
    <property type="molecule type" value="Genomic_DNA"/>
</dbReference>
<keyword evidence="2" id="KW-1133">Transmembrane helix</keyword>
<dbReference type="PANTHER" id="PTHR21666">
    <property type="entry name" value="PEPTIDASE-RELATED"/>
    <property type="match status" value="1"/>
</dbReference>
<proteinExistence type="predicted"/>
<feature type="coiled-coil region" evidence="1">
    <location>
        <begin position="84"/>
        <end position="118"/>
    </location>
</feature>
<keyword evidence="2" id="KW-0472">Membrane</keyword>
<keyword evidence="5" id="KW-1185">Reference proteome</keyword>
<sequence>MAGSLKLQSRHGSRACYRPVFCEKGKPLHIILLNSRHGSARTINLDLRWLLLSVVLLLVLSLAAGAAMGAKWLTAEPVVDTSLVEALDQQREQVGAVRQDAQRQLDAFAVHVAELQARLTRLDALGERLTELAELDAGEFDFSLSVGQGGAEDPLGASAYAPPPFMNALDELALRVESREQQLEVLEQLLGERRLSEAETLSGRPVLQGYVSSPFGRRVHPLTGRASVHKGIDFAAKPGSDVVSVAAGVVTFSGRKNGYGNTVEISHTDGYVTLYAHNQSNTVQIGDLVQRGQTIAKVGRSGRSTGYHVHFEVSKDGRQVNPALYIARANGVE</sequence>
<dbReference type="InterPro" id="IPR016047">
    <property type="entry name" value="M23ase_b-sheet_dom"/>
</dbReference>
<feature type="transmembrane region" description="Helical" evidence="2">
    <location>
        <begin position="49"/>
        <end position="73"/>
    </location>
</feature>
<evidence type="ECO:0000256" key="1">
    <source>
        <dbReference type="SAM" id="Coils"/>
    </source>
</evidence>